<dbReference type="Gene3D" id="2.60.120.650">
    <property type="entry name" value="Cupin"/>
    <property type="match status" value="1"/>
</dbReference>
<proteinExistence type="inferred from homology"/>
<dbReference type="CDD" id="cd15555">
    <property type="entry name" value="PHD_KDM2A_2B"/>
    <property type="match status" value="1"/>
</dbReference>
<feature type="domain" description="PHD-type" evidence="21">
    <location>
        <begin position="672"/>
        <end position="740"/>
    </location>
</feature>
<evidence type="ECO:0000256" key="14">
    <source>
        <dbReference type="ARBA" id="ARBA00023015"/>
    </source>
</evidence>
<dbReference type="SMART" id="SM00367">
    <property type="entry name" value="LRR_CC"/>
    <property type="match status" value="4"/>
</dbReference>
<keyword evidence="5" id="KW-0678">Repressor</keyword>
<comment type="cofactor">
    <cofactor evidence="1">
        <name>Fe(2+)</name>
        <dbReference type="ChEBI" id="CHEBI:29033"/>
    </cofactor>
</comment>
<reference evidence="25" key="1">
    <citation type="submission" date="2025-08" db="UniProtKB">
        <authorList>
            <consortium name="RefSeq"/>
        </authorList>
    </citation>
    <scope>IDENTIFICATION</scope>
    <source>
        <tissue evidence="25">Gonads</tissue>
    </source>
</reference>
<feature type="domain" description="CXXC-type" evidence="22">
    <location>
        <begin position="619"/>
        <end position="665"/>
    </location>
</feature>
<feature type="compositionally biased region" description="Polar residues" evidence="20">
    <location>
        <begin position="402"/>
        <end position="412"/>
    </location>
</feature>
<dbReference type="Proteomes" id="UP000085678">
    <property type="component" value="Unplaced"/>
</dbReference>
<evidence type="ECO:0000256" key="15">
    <source>
        <dbReference type="ARBA" id="ARBA00023125"/>
    </source>
</evidence>
<dbReference type="CDD" id="cd21743">
    <property type="entry name" value="CTD_KDM2A_2B-like"/>
    <property type="match status" value="1"/>
</dbReference>
<evidence type="ECO:0000256" key="1">
    <source>
        <dbReference type="ARBA" id="ARBA00001954"/>
    </source>
</evidence>
<evidence type="ECO:0000256" key="20">
    <source>
        <dbReference type="SAM" id="MobiDB-lite"/>
    </source>
</evidence>
<dbReference type="GeneID" id="106162160"/>
<dbReference type="InterPro" id="IPR032675">
    <property type="entry name" value="LRR_dom_sf"/>
</dbReference>
<feature type="compositionally biased region" description="Low complexity" evidence="20">
    <location>
        <begin position="971"/>
        <end position="994"/>
    </location>
</feature>
<dbReference type="InterPro" id="IPR019786">
    <property type="entry name" value="Zinc_finger_PHD-type_CS"/>
</dbReference>
<dbReference type="Pfam" id="PF02373">
    <property type="entry name" value="JmjC"/>
    <property type="match status" value="1"/>
</dbReference>
<dbReference type="KEGG" id="lak:106162160"/>
<dbReference type="SMART" id="SM00558">
    <property type="entry name" value="JmjC"/>
    <property type="match status" value="1"/>
</dbReference>
<feature type="domain" description="JmjC" evidence="23">
    <location>
        <begin position="144"/>
        <end position="312"/>
    </location>
</feature>
<dbReference type="PROSITE" id="PS01359">
    <property type="entry name" value="ZF_PHD_1"/>
    <property type="match status" value="1"/>
</dbReference>
<evidence type="ECO:0000256" key="6">
    <source>
        <dbReference type="ARBA" id="ARBA00022614"/>
    </source>
</evidence>
<evidence type="ECO:0000256" key="5">
    <source>
        <dbReference type="ARBA" id="ARBA00022491"/>
    </source>
</evidence>
<evidence type="ECO:0000256" key="12">
    <source>
        <dbReference type="ARBA" id="ARBA00023002"/>
    </source>
</evidence>
<name>A0A1S3I964_LINAN</name>
<comment type="subcellular location">
    <subcellularLocation>
        <location evidence="2">Nucleus</location>
    </subcellularLocation>
</comment>
<dbReference type="PANTHER" id="PTHR23123">
    <property type="entry name" value="PHD/F-BOX CONTAINING PROTEIN"/>
    <property type="match status" value="1"/>
</dbReference>
<evidence type="ECO:0000256" key="18">
    <source>
        <dbReference type="ARBA" id="ARBA00047915"/>
    </source>
</evidence>
<feature type="region of interest" description="Disordered" evidence="20">
    <location>
        <begin position="422"/>
        <end position="441"/>
    </location>
</feature>
<evidence type="ECO:0000256" key="10">
    <source>
        <dbReference type="ARBA" id="ARBA00022853"/>
    </source>
</evidence>
<sequence length="1374" mass="155837">MTEEFESGRKLRATERKKYTDESISDDELEGKRTFDLEDKLTSSKYDNTKFIKEMKGDEISLKYIQEHGLTEPILVKEKTGLGMRLPSNNFQVSDVKQCVGSRRMVDVMDVNTQKGFEMSMKEWVKYYETKERDRLLNVISLEFSHTRLENYVECPEVVRELDWINCVWPRHLKICQTESTNVLSNMKYPKVQKYCLMSVKSCYTDFHIDFGGTSVWYHILHGSKVFWLIPPTERNVLLYENWTLSGKQGDMFFADQVDKCQRIKLEAGYTFFIPAGWIHAVYTPDDSLVFGGNFIHSYNIPMQLRCIEVEDRVHVPGKFRYPFFNEMCWYALERYVHCVTGKTYLTFKDEADEEKKTKRSATSSPEREKSVEKEEKKATPLASESSIRASHSKQEQHQNEDSVISAPNSPVMSEHNYIQSSVATPPKSPRKTSSPASVSGSVDINLKSAVVILKDAMAENKSVKTLSGTQTPRESPKPDANGKDTAPERKGTPTSLKESPESVSSQKDGESEKKCVKQIHFTQLEKEGLKLLIEYIEKLPHSKRCVPKDMSDPNGVISAAQKMLSEHLNDDQAQAITGELILKWPESAKYKKLLKVPRLGGPKTPKIHVLKKSEASNIRRRRTRCKRCEPCTRDDCRECHFCKDMRKYGGPGRMKQTCVSRQCMAPILPHTSTCMICGKDERLKMEGQDETTTSLMECGICWEIVHPTCLRLKEESLASEGVVNEDLPNSWECPKCCDGGKQGLIRPRILKGGLKRESRAPSREEDGQEEGETSIKQETMEEGDETASPVPISNTDLDKPAAVTETQVKTRSMSPQKKIRLTKDSEKDSPTQQKKSPGSDKPETQKDLAKQKKKSHVNEKGDAEKDKDLSRRQRKSPVNGKGDVQQKKSPTTQKTDTPESKRTRRLSPSFDRSSRSCDVPRRIAQKDERRSQRKDSQDNEEEKLVTREGRKRKENTRLNEMAPKKRMRETSPLKSKTSPSVLKSTPTSTSPTVTRKRSQREIAANDKKHEQQNATDESEEEEEESQQMLDTQTTRGRYDKNVGKTSGIMGTRGLKNGSKPASASLSKDPKLKVLKVMVQRYVVRNASLPLLNNVLTQNGTSHVLDKDLWLKVFLYLKPKDLCACMLVCKAWNCWCCSSTLWTSIDLNGVKIRQVHLQGIVRRQPNKLNLGWTNVNRRQLFWLIGRLPHLKSLSLGGNSWSAVSALCSSQCPYLEELDLQWTEGLKDGCLQDLLSPVATIRPGVNDKQNHLFGVTKFSLVGTDISDNAVKVLLKHMPRLSELDLSLCVRLTDEAIMHITAQASPVRAHLVSLRMSSCPKLTSEALNSLTFCPEVRCLDFSDCKGISNVALKKFAALYSHRALQVTQEKVVMENK</sequence>
<feature type="compositionally biased region" description="Basic and acidic residues" evidence="20">
    <location>
        <begin position="366"/>
        <end position="379"/>
    </location>
</feature>
<dbReference type="PROSITE" id="PS51184">
    <property type="entry name" value="JMJC"/>
    <property type="match status" value="1"/>
</dbReference>
<dbReference type="InParanoid" id="A0A1S3I964"/>
<feature type="compositionally biased region" description="Polar residues" evidence="20">
    <location>
        <begin position="493"/>
        <end position="507"/>
    </location>
</feature>
<protein>
    <recommendedName>
        <fullName evidence="4">[histone H3]-dimethyl-L-lysine(36) demethylase</fullName>
        <ecNumber evidence="4">1.14.11.27</ecNumber>
    </recommendedName>
</protein>
<dbReference type="GO" id="GO:0008270">
    <property type="term" value="F:zinc ion binding"/>
    <property type="evidence" value="ECO:0007669"/>
    <property type="project" value="UniProtKB-KW"/>
</dbReference>
<dbReference type="SUPFAM" id="SSF57903">
    <property type="entry name" value="FYVE/PHD zinc finger"/>
    <property type="match status" value="1"/>
</dbReference>
<keyword evidence="13" id="KW-0408">Iron</keyword>
<dbReference type="SUPFAM" id="SSF51197">
    <property type="entry name" value="Clavaminate synthase-like"/>
    <property type="match status" value="1"/>
</dbReference>
<evidence type="ECO:0000256" key="8">
    <source>
        <dbReference type="ARBA" id="ARBA00022771"/>
    </source>
</evidence>
<feature type="compositionally biased region" description="Basic and acidic residues" evidence="20">
    <location>
        <begin position="755"/>
        <end position="766"/>
    </location>
</feature>
<evidence type="ECO:0000256" key="17">
    <source>
        <dbReference type="ARBA" id="ARBA00023242"/>
    </source>
</evidence>
<feature type="compositionally biased region" description="Basic and acidic residues" evidence="20">
    <location>
        <begin position="913"/>
        <end position="949"/>
    </location>
</feature>
<dbReference type="InterPro" id="IPR003347">
    <property type="entry name" value="JmjC_dom"/>
</dbReference>
<evidence type="ECO:0000256" key="16">
    <source>
        <dbReference type="ARBA" id="ARBA00023163"/>
    </source>
</evidence>
<organism evidence="24 25">
    <name type="scientific">Lingula anatina</name>
    <name type="common">Brachiopod</name>
    <name type="synonym">Lingula unguis</name>
    <dbReference type="NCBI Taxonomy" id="7574"/>
    <lineage>
        <taxon>Eukaryota</taxon>
        <taxon>Metazoa</taxon>
        <taxon>Spiralia</taxon>
        <taxon>Lophotrochozoa</taxon>
        <taxon>Brachiopoda</taxon>
        <taxon>Linguliformea</taxon>
        <taxon>Lingulata</taxon>
        <taxon>Lingulida</taxon>
        <taxon>Linguloidea</taxon>
        <taxon>Lingulidae</taxon>
        <taxon>Lingula</taxon>
    </lineage>
</organism>
<dbReference type="Pfam" id="PF12937">
    <property type="entry name" value="F-box-like"/>
    <property type="match status" value="1"/>
</dbReference>
<dbReference type="InterPro" id="IPR006553">
    <property type="entry name" value="Leu-rich_rpt_Cys-con_subtyp"/>
</dbReference>
<dbReference type="GO" id="GO:0005634">
    <property type="term" value="C:nucleus"/>
    <property type="evidence" value="ECO:0007669"/>
    <property type="project" value="UniProtKB-SubCell"/>
</dbReference>
<keyword evidence="17" id="KW-0539">Nucleus</keyword>
<feature type="compositionally biased region" description="Basic and acidic residues" evidence="20">
    <location>
        <begin position="838"/>
        <end position="872"/>
    </location>
</feature>
<accession>A0A1S3I964</accession>
<dbReference type="GO" id="GO:0003677">
    <property type="term" value="F:DNA binding"/>
    <property type="evidence" value="ECO:0007669"/>
    <property type="project" value="UniProtKB-KW"/>
</dbReference>
<evidence type="ECO:0000256" key="3">
    <source>
        <dbReference type="ARBA" id="ARBA00008037"/>
    </source>
</evidence>
<evidence type="ECO:0000313" key="25">
    <source>
        <dbReference type="RefSeq" id="XP_013394792.1"/>
    </source>
</evidence>
<feature type="region of interest" description="Disordered" evidence="20">
    <location>
        <begin position="749"/>
        <end position="1066"/>
    </location>
</feature>
<feature type="region of interest" description="Disordered" evidence="20">
    <location>
        <begin position="352"/>
        <end position="412"/>
    </location>
</feature>
<feature type="compositionally biased region" description="Acidic residues" evidence="20">
    <location>
        <begin position="1017"/>
        <end position="1026"/>
    </location>
</feature>
<dbReference type="OMA" id="NKMQLAW"/>
<keyword evidence="16" id="KW-0804">Transcription</keyword>
<dbReference type="Gene3D" id="3.30.40.10">
    <property type="entry name" value="Zinc/RING finger domain, C3HC4 (zinc finger)"/>
    <property type="match status" value="1"/>
</dbReference>
<dbReference type="Pfam" id="PF16866">
    <property type="entry name" value="PHD_4"/>
    <property type="match status" value="1"/>
</dbReference>
<dbReference type="InterPro" id="IPR019787">
    <property type="entry name" value="Znf_PHD-finger"/>
</dbReference>
<evidence type="ECO:0000256" key="11">
    <source>
        <dbReference type="ARBA" id="ARBA00022964"/>
    </source>
</evidence>
<dbReference type="STRING" id="7574.A0A1S3I964"/>
<dbReference type="FunFam" id="2.60.120.650:FF:000005">
    <property type="entry name" value="lysine-specific demethylase 2A isoform X1"/>
    <property type="match status" value="1"/>
</dbReference>
<keyword evidence="14" id="KW-0805">Transcription regulation</keyword>
<evidence type="ECO:0000256" key="7">
    <source>
        <dbReference type="ARBA" id="ARBA00022723"/>
    </source>
</evidence>
<evidence type="ECO:0000256" key="13">
    <source>
        <dbReference type="ARBA" id="ARBA00023004"/>
    </source>
</evidence>
<feature type="compositionally biased region" description="Polar residues" evidence="20">
    <location>
        <begin position="464"/>
        <end position="474"/>
    </location>
</feature>
<keyword evidence="12" id="KW-0560">Oxidoreductase</keyword>
<dbReference type="SUPFAM" id="SSF52047">
    <property type="entry name" value="RNI-like"/>
    <property type="match status" value="1"/>
</dbReference>
<evidence type="ECO:0000259" key="21">
    <source>
        <dbReference type="PROSITE" id="PS50016"/>
    </source>
</evidence>
<dbReference type="SMART" id="SM00256">
    <property type="entry name" value="FBOX"/>
    <property type="match status" value="1"/>
</dbReference>
<keyword evidence="15" id="KW-0238">DNA-binding</keyword>
<dbReference type="PROSITE" id="PS51058">
    <property type="entry name" value="ZF_CXXC"/>
    <property type="match status" value="1"/>
</dbReference>
<dbReference type="OrthoDB" id="5876800at2759"/>
<keyword evidence="24" id="KW-1185">Reference proteome</keyword>
<comment type="catalytic activity">
    <reaction evidence="18">
        <text>N(6),N(6)-dimethyl-L-lysyl(36)-[histone H3] + 2 2-oxoglutarate + 2 O2 = L-lysyl(36)-[histone H3] + 2 formaldehyde + 2 succinate + 2 CO2</text>
        <dbReference type="Rhea" id="RHEA:42032"/>
        <dbReference type="Rhea" id="RHEA-COMP:9785"/>
        <dbReference type="Rhea" id="RHEA-COMP:9787"/>
        <dbReference type="ChEBI" id="CHEBI:15379"/>
        <dbReference type="ChEBI" id="CHEBI:16526"/>
        <dbReference type="ChEBI" id="CHEBI:16810"/>
        <dbReference type="ChEBI" id="CHEBI:16842"/>
        <dbReference type="ChEBI" id="CHEBI:29969"/>
        <dbReference type="ChEBI" id="CHEBI:30031"/>
        <dbReference type="ChEBI" id="CHEBI:61976"/>
        <dbReference type="EC" id="1.14.11.27"/>
    </reaction>
</comment>
<dbReference type="InterPro" id="IPR050690">
    <property type="entry name" value="JHDM1_Histone_Demethylase"/>
</dbReference>
<keyword evidence="7" id="KW-0479">Metal-binding</keyword>
<dbReference type="Pfam" id="PF02008">
    <property type="entry name" value="zf-CXXC"/>
    <property type="match status" value="1"/>
</dbReference>
<evidence type="ECO:0000259" key="22">
    <source>
        <dbReference type="PROSITE" id="PS51058"/>
    </source>
</evidence>
<dbReference type="FunCoup" id="A0A1S3I964">
    <property type="interactions" value="1403"/>
</dbReference>
<dbReference type="RefSeq" id="XP_013394792.1">
    <property type="nucleotide sequence ID" value="XM_013539338.1"/>
</dbReference>
<dbReference type="PROSITE" id="PS50016">
    <property type="entry name" value="ZF_PHD_2"/>
    <property type="match status" value="1"/>
</dbReference>
<evidence type="ECO:0000256" key="19">
    <source>
        <dbReference type="PROSITE-ProRule" id="PRU00509"/>
    </source>
</evidence>
<dbReference type="EC" id="1.14.11.27" evidence="4"/>
<feature type="compositionally biased region" description="Polar residues" evidence="20">
    <location>
        <begin position="1027"/>
        <end position="1036"/>
    </location>
</feature>
<keyword evidence="10" id="KW-0156">Chromatin regulator</keyword>
<dbReference type="SMART" id="SM00249">
    <property type="entry name" value="PHD"/>
    <property type="match status" value="1"/>
</dbReference>
<keyword evidence="11" id="KW-0223">Dioxygenase</keyword>
<evidence type="ECO:0000256" key="2">
    <source>
        <dbReference type="ARBA" id="ARBA00004123"/>
    </source>
</evidence>
<feature type="compositionally biased region" description="Polar residues" evidence="20">
    <location>
        <begin position="805"/>
        <end position="816"/>
    </location>
</feature>
<evidence type="ECO:0000259" key="23">
    <source>
        <dbReference type="PROSITE" id="PS51184"/>
    </source>
</evidence>
<dbReference type="Pfam" id="PF17811">
    <property type="entry name" value="JHD"/>
    <property type="match status" value="1"/>
</dbReference>
<dbReference type="InterPro" id="IPR002857">
    <property type="entry name" value="Znf_CXXC"/>
</dbReference>
<keyword evidence="6" id="KW-0433">Leucine-rich repeat</keyword>
<dbReference type="GO" id="GO:0140680">
    <property type="term" value="F:histone H3K36me/H3K36me2 demethylase activity"/>
    <property type="evidence" value="ECO:0007669"/>
    <property type="project" value="UniProtKB-EC"/>
</dbReference>
<feature type="region of interest" description="Disordered" evidence="20">
    <location>
        <begin position="463"/>
        <end position="515"/>
    </location>
</feature>
<dbReference type="InterPro" id="IPR001965">
    <property type="entry name" value="Znf_PHD"/>
</dbReference>
<dbReference type="Gene3D" id="1.20.58.1360">
    <property type="match status" value="1"/>
</dbReference>
<dbReference type="CDD" id="cd22122">
    <property type="entry name" value="F-box_JHDM"/>
    <property type="match status" value="1"/>
</dbReference>
<keyword evidence="8 19" id="KW-0863">Zinc-finger</keyword>
<dbReference type="Gene3D" id="6.10.280.250">
    <property type="match status" value="1"/>
</dbReference>
<dbReference type="InterPro" id="IPR011011">
    <property type="entry name" value="Znf_FYVE_PHD"/>
</dbReference>
<feature type="compositionally biased region" description="Basic and acidic residues" evidence="20">
    <location>
        <begin position="1000"/>
        <end position="1012"/>
    </location>
</feature>
<comment type="similarity">
    <text evidence="3">Belongs to the JHDM1 histone demethylase family.</text>
</comment>
<dbReference type="InterPro" id="IPR041070">
    <property type="entry name" value="JHD"/>
</dbReference>
<gene>
    <name evidence="25" type="primary">LOC106162160</name>
</gene>
<evidence type="ECO:0000313" key="24">
    <source>
        <dbReference type="Proteomes" id="UP000085678"/>
    </source>
</evidence>
<dbReference type="InterPro" id="IPR001810">
    <property type="entry name" value="F-box_dom"/>
</dbReference>
<dbReference type="InterPro" id="IPR013083">
    <property type="entry name" value="Znf_RING/FYVE/PHD"/>
</dbReference>
<dbReference type="Gene3D" id="3.80.10.10">
    <property type="entry name" value="Ribonuclease Inhibitor"/>
    <property type="match status" value="1"/>
</dbReference>
<evidence type="ECO:0000256" key="4">
    <source>
        <dbReference type="ARBA" id="ARBA00013246"/>
    </source>
</evidence>
<feature type="compositionally biased region" description="Basic and acidic residues" evidence="20">
    <location>
        <begin position="1"/>
        <end position="21"/>
    </location>
</feature>
<feature type="region of interest" description="Disordered" evidence="20">
    <location>
        <begin position="1"/>
        <end position="25"/>
    </location>
</feature>
<evidence type="ECO:0000256" key="9">
    <source>
        <dbReference type="ARBA" id="ARBA00022833"/>
    </source>
</evidence>
<keyword evidence="9" id="KW-0862">Zinc</keyword>
<feature type="compositionally biased region" description="Basic and acidic residues" evidence="20">
    <location>
        <begin position="475"/>
        <end position="492"/>
    </location>
</feature>